<feature type="non-terminal residue" evidence="1">
    <location>
        <position position="167"/>
    </location>
</feature>
<proteinExistence type="predicted"/>
<dbReference type="Proteomes" id="UP000789901">
    <property type="component" value="Unassembled WGS sequence"/>
</dbReference>
<gene>
    <name evidence="1" type="ORF">GMARGA_LOCUS42808</name>
</gene>
<evidence type="ECO:0000313" key="2">
    <source>
        <dbReference type="Proteomes" id="UP000789901"/>
    </source>
</evidence>
<accession>A0ABN7XFP2</accession>
<evidence type="ECO:0000313" key="1">
    <source>
        <dbReference type="EMBL" id="CAG8853987.1"/>
    </source>
</evidence>
<dbReference type="EMBL" id="CAJVQB010131825">
    <property type="protein sequence ID" value="CAG8853987.1"/>
    <property type="molecule type" value="Genomic_DNA"/>
</dbReference>
<reference evidence="1 2" key="1">
    <citation type="submission" date="2021-06" db="EMBL/GenBank/DDBJ databases">
        <authorList>
            <person name="Kallberg Y."/>
            <person name="Tangrot J."/>
            <person name="Rosling A."/>
        </authorList>
    </citation>
    <scope>NUCLEOTIDE SEQUENCE [LARGE SCALE GENOMIC DNA]</scope>
    <source>
        <strain evidence="1 2">120-4 pot B 10/14</strain>
    </source>
</reference>
<name>A0ABN7XFP2_GIGMA</name>
<keyword evidence="2" id="KW-1185">Reference proteome</keyword>
<comment type="caution">
    <text evidence="1">The sequence shown here is derived from an EMBL/GenBank/DDBJ whole genome shotgun (WGS) entry which is preliminary data.</text>
</comment>
<sequence>IEYSKYLYSIFQSLQATSTFNSKYYKTPNGNHVLKQDNSSAITYVDSYLIYEFQSEQATKINDAITFSMNEISMLNDAIINIEAQLKDIRDSVEKSINLLEENINIDECNEFEILYLKPIRKEVKILLEEVEKFNIRLCGTYEIGVREVPYSRENKIKFSGRTPNLK</sequence>
<protein>
    <submittedName>
        <fullName evidence="1">23913_t:CDS:1</fullName>
    </submittedName>
</protein>
<feature type="non-terminal residue" evidence="1">
    <location>
        <position position="1"/>
    </location>
</feature>
<organism evidence="1 2">
    <name type="scientific">Gigaspora margarita</name>
    <dbReference type="NCBI Taxonomy" id="4874"/>
    <lineage>
        <taxon>Eukaryota</taxon>
        <taxon>Fungi</taxon>
        <taxon>Fungi incertae sedis</taxon>
        <taxon>Mucoromycota</taxon>
        <taxon>Glomeromycotina</taxon>
        <taxon>Glomeromycetes</taxon>
        <taxon>Diversisporales</taxon>
        <taxon>Gigasporaceae</taxon>
        <taxon>Gigaspora</taxon>
    </lineage>
</organism>